<organism evidence="1 2">
    <name type="scientific">candidate division WS6 bacterium GW2011_GWC2_36_7</name>
    <dbReference type="NCBI Taxonomy" id="1619091"/>
    <lineage>
        <taxon>Bacteria</taxon>
        <taxon>Candidatus Dojkabacteria</taxon>
    </lineage>
</organism>
<protein>
    <submittedName>
        <fullName evidence="1">Uncharacterized protein</fullName>
    </submittedName>
</protein>
<evidence type="ECO:0000313" key="1">
    <source>
        <dbReference type="EMBL" id="KKQ11248.1"/>
    </source>
</evidence>
<dbReference type="AlphaFoldDB" id="A0A0G0EWA6"/>
<reference evidence="1 2" key="1">
    <citation type="journal article" date="2015" name="Nature">
        <title>rRNA introns, odd ribosomes, and small enigmatic genomes across a large radiation of phyla.</title>
        <authorList>
            <person name="Brown C.T."/>
            <person name="Hug L.A."/>
            <person name="Thomas B.C."/>
            <person name="Sharon I."/>
            <person name="Castelle C.J."/>
            <person name="Singh A."/>
            <person name="Wilkins M.J."/>
            <person name="Williams K.H."/>
            <person name="Banfield J.F."/>
        </authorList>
    </citation>
    <scope>NUCLEOTIDE SEQUENCE [LARGE SCALE GENOMIC DNA]</scope>
</reference>
<sequence length="208" mass="23983">MDTIDNAKEDYSRIQEEKVNRGGEDFRFPIAGEMARENWEKTEIPVGTLMNLDDLQLYVGNPGEFSYDIWKQTGTSQASEVAKHWDTIKNYLPSEQLNRINNISDTLSNLVIYNQQIGEDYPLFILRNQLLLPYTTGHMIDGNNRLISLLRSLRSGTIQERTPIPVWQSTIPTALLIPYNIATFCTDKKPLKERIALLKERTPFHQLI</sequence>
<dbReference type="Proteomes" id="UP000034075">
    <property type="component" value="Unassembled WGS sequence"/>
</dbReference>
<comment type="caution">
    <text evidence="1">The sequence shown here is derived from an EMBL/GenBank/DDBJ whole genome shotgun (WGS) entry which is preliminary data.</text>
</comment>
<name>A0A0G0EWA6_9BACT</name>
<accession>A0A0G0EWA6</accession>
<evidence type="ECO:0000313" key="2">
    <source>
        <dbReference type="Proteomes" id="UP000034075"/>
    </source>
</evidence>
<proteinExistence type="predicted"/>
<gene>
    <name evidence="1" type="ORF">US24_C0035G0005</name>
</gene>
<dbReference type="EMBL" id="LBSF01000035">
    <property type="protein sequence ID" value="KKQ11248.1"/>
    <property type="molecule type" value="Genomic_DNA"/>
</dbReference>